<dbReference type="InterPro" id="IPR006439">
    <property type="entry name" value="HAD-SF_hydro_IA"/>
</dbReference>
<keyword evidence="2" id="KW-1185">Reference proteome</keyword>
<gene>
    <name evidence="1" type="ORF">PAPYR_8259</name>
</gene>
<dbReference type="Proteomes" id="UP001141327">
    <property type="component" value="Unassembled WGS sequence"/>
</dbReference>
<dbReference type="PANTHER" id="PTHR43611">
    <property type="entry name" value="ALPHA-D-GLUCOSE 1-PHOSPHATE PHOSPHATASE"/>
    <property type="match status" value="1"/>
</dbReference>
<dbReference type="PANTHER" id="PTHR43611:SF3">
    <property type="entry name" value="FLAVIN MONONUCLEOTIDE HYDROLASE 1, CHLOROPLATIC"/>
    <property type="match status" value="1"/>
</dbReference>
<dbReference type="InterPro" id="IPR023214">
    <property type="entry name" value="HAD_sf"/>
</dbReference>
<comment type="caution">
    <text evidence="1">The sequence shown here is derived from an EMBL/GenBank/DDBJ whole genome shotgun (WGS) entry which is preliminary data.</text>
</comment>
<reference evidence="1" key="1">
    <citation type="journal article" date="2022" name="bioRxiv">
        <title>Genomics of Preaxostyla Flagellates Illuminates Evolutionary Transitions and the Path Towards Mitochondrial Loss.</title>
        <authorList>
            <person name="Novak L.V.F."/>
            <person name="Treitli S.C."/>
            <person name="Pyrih J."/>
            <person name="Halakuc P."/>
            <person name="Pipaliya S.V."/>
            <person name="Vacek V."/>
            <person name="Brzon O."/>
            <person name="Soukal P."/>
            <person name="Eme L."/>
            <person name="Dacks J.B."/>
            <person name="Karnkowska A."/>
            <person name="Elias M."/>
            <person name="Hampl V."/>
        </authorList>
    </citation>
    <scope>NUCLEOTIDE SEQUENCE</scope>
    <source>
        <strain evidence="1">RCP-MX</strain>
    </source>
</reference>
<organism evidence="1 2">
    <name type="scientific">Paratrimastix pyriformis</name>
    <dbReference type="NCBI Taxonomy" id="342808"/>
    <lineage>
        <taxon>Eukaryota</taxon>
        <taxon>Metamonada</taxon>
        <taxon>Preaxostyla</taxon>
        <taxon>Paratrimastigidae</taxon>
        <taxon>Paratrimastix</taxon>
    </lineage>
</organism>
<evidence type="ECO:0000313" key="2">
    <source>
        <dbReference type="Proteomes" id="UP001141327"/>
    </source>
</evidence>
<dbReference type="SUPFAM" id="SSF56784">
    <property type="entry name" value="HAD-like"/>
    <property type="match status" value="1"/>
</dbReference>
<accession>A0ABQ8UB45</accession>
<proteinExistence type="predicted"/>
<protein>
    <submittedName>
        <fullName evidence="1">Uncharacterized protein</fullName>
    </submittedName>
</protein>
<dbReference type="EMBL" id="JAPMOS010000068">
    <property type="protein sequence ID" value="KAJ4456520.1"/>
    <property type="molecule type" value="Genomic_DNA"/>
</dbReference>
<name>A0ABQ8UB45_9EUKA</name>
<dbReference type="NCBIfam" id="TIGR01509">
    <property type="entry name" value="HAD-SF-IA-v3"/>
    <property type="match status" value="1"/>
</dbReference>
<evidence type="ECO:0000313" key="1">
    <source>
        <dbReference type="EMBL" id="KAJ4456520.1"/>
    </source>
</evidence>
<dbReference type="Pfam" id="PF00702">
    <property type="entry name" value="Hydrolase"/>
    <property type="match status" value="1"/>
</dbReference>
<sequence>MPVTWIVTDLGGVCIGDVHFPFLADYAQRRGWGGDILIRLRQAHNRAWQEAKIKDGSETEYWDNIIRLAGITDPTVTGTLFCDLVRKNGFLDLLPNTHSVLEEARRGGYHLGILSNHLSEQTDYIFEQHPEFVKTFEPGVILVSSQLGLAKPDPAIFAALMQRIRAQDPTAQPANVAFIDDKSENISQARSLGFQAICFRAERDSPDKLRRELEALGVHLAAAEDRN</sequence>
<dbReference type="Gene3D" id="3.40.50.1000">
    <property type="entry name" value="HAD superfamily/HAD-like"/>
    <property type="match status" value="1"/>
</dbReference>
<dbReference type="InterPro" id="IPR036412">
    <property type="entry name" value="HAD-like_sf"/>
</dbReference>